<evidence type="ECO:0000256" key="2">
    <source>
        <dbReference type="ARBA" id="ARBA00022723"/>
    </source>
</evidence>
<comment type="similarity">
    <text evidence="10">Belongs to the SEC23/SEC24 family. SEC23 subfamily.</text>
</comment>
<accession>A0A2R6RUV6</accession>
<evidence type="ECO:0000256" key="9">
    <source>
        <dbReference type="ARBA" id="ARBA00025471"/>
    </source>
</evidence>
<dbReference type="Pfam" id="PF04811">
    <property type="entry name" value="Sec23_trunk"/>
    <property type="match status" value="1"/>
</dbReference>
<keyword evidence="10" id="KW-0963">Cytoplasm</keyword>
<proteinExistence type="inferred from homology"/>
<organism evidence="16 17">
    <name type="scientific">Actinidia chinensis var. chinensis</name>
    <name type="common">Chinese soft-hair kiwi</name>
    <dbReference type="NCBI Taxonomy" id="1590841"/>
    <lineage>
        <taxon>Eukaryota</taxon>
        <taxon>Viridiplantae</taxon>
        <taxon>Streptophyta</taxon>
        <taxon>Embryophyta</taxon>
        <taxon>Tracheophyta</taxon>
        <taxon>Spermatophyta</taxon>
        <taxon>Magnoliopsida</taxon>
        <taxon>eudicotyledons</taxon>
        <taxon>Gunneridae</taxon>
        <taxon>Pentapetalae</taxon>
        <taxon>asterids</taxon>
        <taxon>Ericales</taxon>
        <taxon>Actinidiaceae</taxon>
        <taxon>Actinidia</taxon>
    </lineage>
</organism>
<keyword evidence="6 10" id="KW-0653">Protein transport</keyword>
<dbReference type="InterPro" id="IPR037364">
    <property type="entry name" value="Sec23"/>
</dbReference>
<dbReference type="EMBL" id="NKQK01000003">
    <property type="protein sequence ID" value="PSS33812.1"/>
    <property type="molecule type" value="Genomic_DNA"/>
</dbReference>
<dbReference type="InterPro" id="IPR037550">
    <property type="entry name" value="Sec23_C"/>
</dbReference>
<evidence type="ECO:0000259" key="15">
    <source>
        <dbReference type="Pfam" id="PF08033"/>
    </source>
</evidence>
<dbReference type="Proteomes" id="UP000241394">
    <property type="component" value="Chromosome LG3"/>
</dbReference>
<dbReference type="Gene3D" id="1.20.120.730">
    <property type="entry name" value="Sec23/Sec24 helical domain"/>
    <property type="match status" value="1"/>
</dbReference>
<comment type="subcellular location">
    <subcellularLocation>
        <location evidence="10">Cytoplasmic vesicle</location>
        <location evidence="10">COPII-coated vesicle membrane</location>
        <topology evidence="10">Peripheral membrane protein</topology>
        <orientation evidence="10">Cytoplasmic side</orientation>
    </subcellularLocation>
    <subcellularLocation>
        <location evidence="10">Endoplasmic reticulum membrane</location>
        <topology evidence="10">Peripheral membrane protein</topology>
        <orientation evidence="10">Cytoplasmic side</orientation>
    </subcellularLocation>
</comment>
<feature type="domain" description="Sec23/Sec24 trunk" evidence="13">
    <location>
        <begin position="226"/>
        <end position="478"/>
    </location>
</feature>
<dbReference type="FunFam" id="2.30.30.380:FF:000001">
    <property type="entry name" value="Protein transport protein SEC23"/>
    <property type="match status" value="1"/>
</dbReference>
<dbReference type="SUPFAM" id="SSF81995">
    <property type="entry name" value="beta-sandwich domain of Sec23/24"/>
    <property type="match status" value="1"/>
</dbReference>
<dbReference type="InterPro" id="IPR007123">
    <property type="entry name" value="Gelsolin-like_dom"/>
</dbReference>
<feature type="domain" description="Sec23/Sec24 beta-sandwich" evidence="15">
    <location>
        <begin position="494"/>
        <end position="594"/>
    </location>
</feature>
<dbReference type="Gene3D" id="3.40.20.10">
    <property type="entry name" value="Severin"/>
    <property type="match status" value="1"/>
</dbReference>
<evidence type="ECO:0000256" key="6">
    <source>
        <dbReference type="ARBA" id="ARBA00022927"/>
    </source>
</evidence>
<evidence type="ECO:0000256" key="1">
    <source>
        <dbReference type="ARBA" id="ARBA00022448"/>
    </source>
</evidence>
<keyword evidence="2 10" id="KW-0479">Metal-binding</keyword>
<dbReference type="InterPro" id="IPR036175">
    <property type="entry name" value="Sec23/24_helical_dom_sf"/>
</dbReference>
<dbReference type="FunFam" id="2.60.40.1670:FF:000010">
    <property type="entry name" value="Protein transport protein SEC23"/>
    <property type="match status" value="1"/>
</dbReference>
<evidence type="ECO:0000259" key="13">
    <source>
        <dbReference type="Pfam" id="PF04811"/>
    </source>
</evidence>
<dbReference type="GO" id="GO:0030127">
    <property type="term" value="C:COPII vesicle coat"/>
    <property type="evidence" value="ECO:0007669"/>
    <property type="project" value="InterPro"/>
</dbReference>
<feature type="domain" description="Sec23/Sec24 helical" evidence="14">
    <location>
        <begin position="606"/>
        <end position="700"/>
    </location>
</feature>
<dbReference type="InterPro" id="IPR036465">
    <property type="entry name" value="vWFA_dom_sf"/>
</dbReference>
<dbReference type="InterPro" id="IPR036174">
    <property type="entry name" value="Znf_Sec23_Sec24_sf"/>
</dbReference>
<dbReference type="Pfam" id="PF08033">
    <property type="entry name" value="Sec23_BS"/>
    <property type="match status" value="1"/>
</dbReference>
<dbReference type="Gramene" id="PSS33812">
    <property type="protein sequence ID" value="PSS33812"/>
    <property type="gene ID" value="CEY00_Acc04211"/>
</dbReference>
<dbReference type="GO" id="GO:0090110">
    <property type="term" value="P:COPII-coated vesicle cargo loading"/>
    <property type="evidence" value="ECO:0007669"/>
    <property type="project" value="TreeGrafter"/>
</dbReference>
<dbReference type="Pfam" id="PF04810">
    <property type="entry name" value="zf-Sec23_Sec24"/>
    <property type="match status" value="1"/>
</dbReference>
<dbReference type="GO" id="GO:0006886">
    <property type="term" value="P:intracellular protein transport"/>
    <property type="evidence" value="ECO:0007669"/>
    <property type="project" value="InterPro"/>
</dbReference>
<comment type="function">
    <text evidence="9 10">Component of the coat protein complex II (COPII) which promotes the formation of transport vesicles from the endoplasmic reticulum (ER). The coat has two main functions, the physical deformation of the endoplasmic reticulum membrane into vesicles and the selection of cargo molecules.</text>
</comment>
<sequence>MDFVELEAIEGLRWSWNSWPVSKSEAAALVIPLSIMCTPLMQFNELPLLPYDPLTCNQCGAVLNPYARVDYQSRIWVCPFCYRKNLFPRSYAGIGENNLPAELFPTYSTVEYQLSKKLSNPGSNLNLSNNWGNRFLSSNPSSNLNLSGNWGNELSQIGKKVENPGSKLGLSSSWGYGLGSNSNLNKNWGNGLSPSASLSPAMSSSSLVSSFSSASVSGLNSRGVGPAFVFVVDVSSSEEELRALKNELLLVVSQLPENALVGLVTFDSMVRVHDLGFAECLRVVVLHGERELSSEKTQKLLGIYHMKQLQLGKAPAKPKQGFLLSVSECEFNITTAIEDLHSSPPVIPGHRPQRSTGAAITAAVALLEGCSINTGSRIMVFTSGPATVGPGMIVESDLGNAIRTHRDLISGRAANYRKSSEFYKQLSQRLMNASVVLDLFACSLDQVGAAEMRASVESSGGFMMLGESFESEQFKKCLRHLFSHDEEGNFKMCFDATIEIVTTKDVKICGALGPCVSLKKKNSSVSEKEIGEGGTNMWKLGTLTNKTCIALFFQVGDEQNVQPSSAFFIQFITQYRQGNMGIRKRVTTAARRWVDNHSPEIAAGFDQETAASVMARLAIDKAERDFAQDVIRWLDNMLIHFASKFGDYVQEDPSSFRLSSNFSLYPQFMYYLRRSQFIDVFNSSPDETAFFRLMLNRDGVVGSLIMIQPTLFQYSFDGPPIPVLLDVCSISPDVILLFDSYFYVVIHYGSKIAQWRKLGYDKDPNHESFRKLLEAPDLDAEQLVAERVPVPKFVKCDQHSSQARFLLAKLNPSVTQNSTYTNGSEIIFTDDVSLQVFIEHLQALAVQG</sequence>
<dbReference type="GO" id="GO:0070971">
    <property type="term" value="C:endoplasmic reticulum exit site"/>
    <property type="evidence" value="ECO:0007669"/>
    <property type="project" value="TreeGrafter"/>
</dbReference>
<dbReference type="InterPro" id="IPR012990">
    <property type="entry name" value="Beta-sandwich_Sec23_24"/>
</dbReference>
<dbReference type="GO" id="GO:0008270">
    <property type="term" value="F:zinc ion binding"/>
    <property type="evidence" value="ECO:0007669"/>
    <property type="project" value="InterPro"/>
</dbReference>
<evidence type="ECO:0000256" key="7">
    <source>
        <dbReference type="ARBA" id="ARBA00023136"/>
    </source>
</evidence>
<comment type="caution">
    <text evidence="16">The sequence shown here is derived from an EMBL/GenBank/DDBJ whole genome shotgun (WGS) entry which is preliminary data.</text>
</comment>
<keyword evidence="7 10" id="KW-0472">Membrane</keyword>
<keyword evidence="3 10" id="KW-0256">Endoplasmic reticulum</keyword>
<dbReference type="FunFam" id="3.40.50.410:FF:000043">
    <property type="entry name" value="Protein transport protein SEC23"/>
    <property type="match status" value="1"/>
</dbReference>
<dbReference type="Gene3D" id="2.60.40.1670">
    <property type="entry name" value="beta-sandwich domain of Sec23/24"/>
    <property type="match status" value="1"/>
</dbReference>
<dbReference type="SUPFAM" id="SSF82919">
    <property type="entry name" value="Zn-finger domain of Sec23/24"/>
    <property type="match status" value="1"/>
</dbReference>
<keyword evidence="8 10" id="KW-0968">Cytoplasmic vesicle</keyword>
<dbReference type="SUPFAM" id="SSF82754">
    <property type="entry name" value="C-terminal, gelsolin-like domain of Sec23/24"/>
    <property type="match status" value="1"/>
</dbReference>
<gene>
    <name evidence="16" type="ORF">CEY00_Acc04211</name>
</gene>
<keyword evidence="4 10" id="KW-0862">Zinc</keyword>
<feature type="domain" description="Zinc finger Sec23/Sec24-type" evidence="12">
    <location>
        <begin position="53"/>
        <end position="91"/>
    </location>
</feature>
<dbReference type="CDD" id="cd11287">
    <property type="entry name" value="Sec23_C"/>
    <property type="match status" value="1"/>
</dbReference>
<dbReference type="OMA" id="LFHGERE"/>
<dbReference type="InterPro" id="IPR006900">
    <property type="entry name" value="Sec23/24_helical_dom"/>
</dbReference>
<keyword evidence="17" id="KW-1185">Reference proteome</keyword>
<dbReference type="Gene3D" id="3.40.50.410">
    <property type="entry name" value="von Willebrand factor, type A domain"/>
    <property type="match status" value="1"/>
</dbReference>
<dbReference type="FunFam" id="3.40.20.10:FF:000014">
    <property type="entry name" value="Protein transport protein SEC23"/>
    <property type="match status" value="1"/>
</dbReference>
<keyword evidence="1 10" id="KW-0813">Transport</keyword>
<dbReference type="InterPro" id="IPR036180">
    <property type="entry name" value="Gelsolin-like_dom_sf"/>
</dbReference>
<dbReference type="Gene3D" id="2.30.30.380">
    <property type="entry name" value="Zn-finger domain of Sec23/24"/>
    <property type="match status" value="1"/>
</dbReference>
<dbReference type="InterPro" id="IPR006895">
    <property type="entry name" value="Znf_Sec23_Sec24"/>
</dbReference>
<evidence type="ECO:0000256" key="8">
    <source>
        <dbReference type="ARBA" id="ARBA00023329"/>
    </source>
</evidence>
<reference evidence="17" key="2">
    <citation type="journal article" date="2018" name="BMC Genomics">
        <title>A manually annotated Actinidia chinensis var. chinensis (kiwifruit) genome highlights the challenges associated with draft genomes and gene prediction in plants.</title>
        <authorList>
            <person name="Pilkington S.M."/>
            <person name="Crowhurst R."/>
            <person name="Hilario E."/>
            <person name="Nardozza S."/>
            <person name="Fraser L."/>
            <person name="Peng Y."/>
            <person name="Gunaseelan K."/>
            <person name="Simpson R."/>
            <person name="Tahir J."/>
            <person name="Deroles S.C."/>
            <person name="Templeton K."/>
            <person name="Luo Z."/>
            <person name="Davy M."/>
            <person name="Cheng C."/>
            <person name="McNeilage M."/>
            <person name="Scaglione D."/>
            <person name="Liu Y."/>
            <person name="Zhang Q."/>
            <person name="Datson P."/>
            <person name="De Silva N."/>
            <person name="Gardiner S.E."/>
            <person name="Bassett H."/>
            <person name="Chagne D."/>
            <person name="McCallum J."/>
            <person name="Dzierzon H."/>
            <person name="Deng C."/>
            <person name="Wang Y.Y."/>
            <person name="Barron L."/>
            <person name="Manako K."/>
            <person name="Bowen J."/>
            <person name="Foster T.M."/>
            <person name="Erridge Z.A."/>
            <person name="Tiffin H."/>
            <person name="Waite C.N."/>
            <person name="Davies K.M."/>
            <person name="Grierson E.P."/>
            <person name="Laing W.A."/>
            <person name="Kirk R."/>
            <person name="Chen X."/>
            <person name="Wood M."/>
            <person name="Montefiori M."/>
            <person name="Brummell D.A."/>
            <person name="Schwinn K.E."/>
            <person name="Catanach A."/>
            <person name="Fullerton C."/>
            <person name="Li D."/>
            <person name="Meiyalaghan S."/>
            <person name="Nieuwenhuizen N."/>
            <person name="Read N."/>
            <person name="Prakash R."/>
            <person name="Hunter D."/>
            <person name="Zhang H."/>
            <person name="McKenzie M."/>
            <person name="Knabel M."/>
            <person name="Harris A."/>
            <person name="Allan A.C."/>
            <person name="Gleave A."/>
            <person name="Chen A."/>
            <person name="Janssen B.J."/>
            <person name="Plunkett B."/>
            <person name="Ampomah-Dwamena C."/>
            <person name="Voogd C."/>
            <person name="Leif D."/>
            <person name="Lafferty D."/>
            <person name="Souleyre E.J.F."/>
            <person name="Varkonyi-Gasic E."/>
            <person name="Gambi F."/>
            <person name="Hanley J."/>
            <person name="Yao J.L."/>
            <person name="Cheung J."/>
            <person name="David K.M."/>
            <person name="Warren B."/>
            <person name="Marsh K."/>
            <person name="Snowden K.C."/>
            <person name="Lin-Wang K."/>
            <person name="Brian L."/>
            <person name="Martinez-Sanchez M."/>
            <person name="Wang M."/>
            <person name="Ileperuma N."/>
            <person name="Macnee N."/>
            <person name="Campin R."/>
            <person name="McAtee P."/>
            <person name="Drummond R.S.M."/>
            <person name="Espley R.V."/>
            <person name="Ireland H.S."/>
            <person name="Wu R."/>
            <person name="Atkinson R.G."/>
            <person name="Karunairetnam S."/>
            <person name="Bulley S."/>
            <person name="Chunkath S."/>
            <person name="Hanley Z."/>
            <person name="Storey R."/>
            <person name="Thrimawithana A.H."/>
            <person name="Thomson S."/>
            <person name="David C."/>
            <person name="Testolin R."/>
            <person name="Huang H."/>
            <person name="Hellens R.P."/>
            <person name="Schaffer R.J."/>
        </authorList>
    </citation>
    <scope>NUCLEOTIDE SEQUENCE [LARGE SCALE GENOMIC DNA]</scope>
    <source>
        <strain evidence="17">cv. Red5</strain>
    </source>
</reference>
<evidence type="ECO:0000256" key="5">
    <source>
        <dbReference type="ARBA" id="ARBA00022892"/>
    </source>
</evidence>
<evidence type="ECO:0000259" key="12">
    <source>
        <dbReference type="Pfam" id="PF04810"/>
    </source>
</evidence>
<evidence type="ECO:0000256" key="10">
    <source>
        <dbReference type="RuleBase" id="RU365030"/>
    </source>
</evidence>
<evidence type="ECO:0000259" key="14">
    <source>
        <dbReference type="Pfam" id="PF04815"/>
    </source>
</evidence>
<dbReference type="Pfam" id="PF00626">
    <property type="entry name" value="Gelsolin"/>
    <property type="match status" value="1"/>
</dbReference>
<dbReference type="InterPro" id="IPR006896">
    <property type="entry name" value="Sec23/24_trunk_dom"/>
</dbReference>
<dbReference type="PANTHER" id="PTHR11141">
    <property type="entry name" value="PROTEIN TRANSPORT PROTEIN SEC23"/>
    <property type="match status" value="1"/>
</dbReference>
<evidence type="ECO:0000256" key="4">
    <source>
        <dbReference type="ARBA" id="ARBA00022833"/>
    </source>
</evidence>
<dbReference type="InParanoid" id="A0A2R6RUV6"/>
<keyword evidence="5 10" id="KW-0931">ER-Golgi transport</keyword>
<feature type="domain" description="Gelsolin-like" evidence="11">
    <location>
        <begin position="720"/>
        <end position="806"/>
    </location>
</feature>
<evidence type="ECO:0000259" key="11">
    <source>
        <dbReference type="Pfam" id="PF00626"/>
    </source>
</evidence>
<protein>
    <recommendedName>
        <fullName evidence="10">Protein transport protein SEC23</fullName>
    </recommendedName>
</protein>
<dbReference type="Pfam" id="PF04815">
    <property type="entry name" value="Sec23_helical"/>
    <property type="match status" value="1"/>
</dbReference>
<dbReference type="OrthoDB" id="10256289at2759"/>
<evidence type="ECO:0000313" key="16">
    <source>
        <dbReference type="EMBL" id="PSS33812.1"/>
    </source>
</evidence>
<evidence type="ECO:0000256" key="3">
    <source>
        <dbReference type="ARBA" id="ARBA00022824"/>
    </source>
</evidence>
<dbReference type="FunCoup" id="A0A2R6RUV6">
    <property type="interactions" value="359"/>
</dbReference>
<name>A0A2R6RUV6_ACTCC</name>
<dbReference type="SUPFAM" id="SSF53300">
    <property type="entry name" value="vWA-like"/>
    <property type="match status" value="1"/>
</dbReference>
<evidence type="ECO:0000313" key="17">
    <source>
        <dbReference type="Proteomes" id="UP000241394"/>
    </source>
</evidence>
<dbReference type="SUPFAM" id="SSF81811">
    <property type="entry name" value="Helical domain of Sec23/24"/>
    <property type="match status" value="1"/>
</dbReference>
<dbReference type="STRING" id="1590841.A0A2R6RUV6"/>
<dbReference type="PANTHER" id="PTHR11141:SF22">
    <property type="entry name" value="PROTEIN TRANSPORT PROTEIN SEC23 G"/>
    <property type="match status" value="1"/>
</dbReference>
<dbReference type="InterPro" id="IPR029006">
    <property type="entry name" value="ADF-H/Gelsolin-like_dom_sf"/>
</dbReference>
<dbReference type="AlphaFoldDB" id="A0A2R6RUV6"/>
<dbReference type="GO" id="GO:0005789">
    <property type="term" value="C:endoplasmic reticulum membrane"/>
    <property type="evidence" value="ECO:0007669"/>
    <property type="project" value="UniProtKB-SubCell"/>
</dbReference>
<reference evidence="16 17" key="1">
    <citation type="submission" date="2017-07" db="EMBL/GenBank/DDBJ databases">
        <title>An improved, manually edited Actinidia chinensis var. chinensis (kiwifruit) genome highlights the challenges associated with draft genomes and gene prediction in plants.</title>
        <authorList>
            <person name="Pilkington S."/>
            <person name="Crowhurst R."/>
            <person name="Hilario E."/>
            <person name="Nardozza S."/>
            <person name="Fraser L."/>
            <person name="Peng Y."/>
            <person name="Gunaseelan K."/>
            <person name="Simpson R."/>
            <person name="Tahir J."/>
            <person name="Deroles S."/>
            <person name="Templeton K."/>
            <person name="Luo Z."/>
            <person name="Davy M."/>
            <person name="Cheng C."/>
            <person name="Mcneilage M."/>
            <person name="Scaglione D."/>
            <person name="Liu Y."/>
            <person name="Zhang Q."/>
            <person name="Datson P."/>
            <person name="De Silva N."/>
            <person name="Gardiner S."/>
            <person name="Bassett H."/>
            <person name="Chagne D."/>
            <person name="Mccallum J."/>
            <person name="Dzierzon H."/>
            <person name="Deng C."/>
            <person name="Wang Y.-Y."/>
            <person name="Barron N."/>
            <person name="Manako K."/>
            <person name="Bowen J."/>
            <person name="Foster T."/>
            <person name="Erridge Z."/>
            <person name="Tiffin H."/>
            <person name="Waite C."/>
            <person name="Davies K."/>
            <person name="Grierson E."/>
            <person name="Laing W."/>
            <person name="Kirk R."/>
            <person name="Chen X."/>
            <person name="Wood M."/>
            <person name="Montefiori M."/>
            <person name="Brummell D."/>
            <person name="Schwinn K."/>
            <person name="Catanach A."/>
            <person name="Fullerton C."/>
            <person name="Li D."/>
            <person name="Meiyalaghan S."/>
            <person name="Nieuwenhuizen N."/>
            <person name="Read N."/>
            <person name="Prakash R."/>
            <person name="Hunter D."/>
            <person name="Zhang H."/>
            <person name="Mckenzie M."/>
            <person name="Knabel M."/>
            <person name="Harris A."/>
            <person name="Allan A."/>
            <person name="Chen A."/>
            <person name="Janssen B."/>
            <person name="Plunkett B."/>
            <person name="Dwamena C."/>
            <person name="Voogd C."/>
            <person name="Leif D."/>
            <person name="Lafferty D."/>
            <person name="Souleyre E."/>
            <person name="Varkonyi-Gasic E."/>
            <person name="Gambi F."/>
            <person name="Hanley J."/>
            <person name="Yao J.-L."/>
            <person name="Cheung J."/>
            <person name="David K."/>
            <person name="Warren B."/>
            <person name="Marsh K."/>
            <person name="Snowden K."/>
            <person name="Lin-Wang K."/>
            <person name="Brian L."/>
            <person name="Martinez-Sanchez M."/>
            <person name="Wang M."/>
            <person name="Ileperuma N."/>
            <person name="Macnee N."/>
            <person name="Campin R."/>
            <person name="Mcatee P."/>
            <person name="Drummond R."/>
            <person name="Espley R."/>
            <person name="Ireland H."/>
            <person name="Wu R."/>
            <person name="Atkinson R."/>
            <person name="Karunairetnam S."/>
            <person name="Bulley S."/>
            <person name="Chunkath S."/>
            <person name="Hanley Z."/>
            <person name="Storey R."/>
            <person name="Thrimawithana A."/>
            <person name="Thomson S."/>
            <person name="David C."/>
            <person name="Testolin R."/>
        </authorList>
    </citation>
    <scope>NUCLEOTIDE SEQUENCE [LARGE SCALE GENOMIC DNA]</scope>
    <source>
        <strain evidence="17">cv. Red5</strain>
        <tissue evidence="16">Young leaf</tissue>
    </source>
</reference>
<dbReference type="GO" id="GO:0005096">
    <property type="term" value="F:GTPase activator activity"/>
    <property type="evidence" value="ECO:0007669"/>
    <property type="project" value="TreeGrafter"/>
</dbReference>